<dbReference type="InterPro" id="IPR038225">
    <property type="entry name" value="TagF_sf"/>
</dbReference>
<comment type="caution">
    <text evidence="2">The sequence shown here is derived from an EMBL/GenBank/DDBJ whole genome shotgun (WGS) entry which is preliminary data.</text>
</comment>
<dbReference type="InterPro" id="IPR017748">
    <property type="entry name" value="TagF"/>
</dbReference>
<feature type="compositionally biased region" description="Pro residues" evidence="1">
    <location>
        <begin position="1"/>
        <end position="14"/>
    </location>
</feature>
<evidence type="ECO:0000313" key="2">
    <source>
        <dbReference type="EMBL" id="SAL79184.1"/>
    </source>
</evidence>
<organism evidence="2 3">
    <name type="scientific">Caballeronia terrestris</name>
    <dbReference type="NCBI Taxonomy" id="1226301"/>
    <lineage>
        <taxon>Bacteria</taxon>
        <taxon>Pseudomonadati</taxon>
        <taxon>Pseudomonadota</taxon>
        <taxon>Betaproteobacteria</taxon>
        <taxon>Burkholderiales</taxon>
        <taxon>Burkholderiaceae</taxon>
        <taxon>Caballeronia</taxon>
    </lineage>
</organism>
<name>A0A158KDQ1_9BURK</name>
<sequence>MNDVLPPEPSPTPSPSSSGGTDTAIAGWYGKLPSLGDFAARRLSDGFVAPWDAWLSERIAKTQIGLGTRWLSLYLTCPVWRFFAMPGAIAPGLHQCWTGVLMASVDRVGRHFPLTIAAALPCAPATASEIDGVWKWLCAIETVALAALDFDHTIERLDAQLALLPVPAMTRAAPRGAVLNEPLAVPSAAQLPERLARAFAPIWQTEVLGMSLWTAAQCSDGSTSGTGTDADTETSQPFTLWPVYGLPDDDLFTTMLLNHGP</sequence>
<evidence type="ECO:0008006" key="4">
    <source>
        <dbReference type="Google" id="ProtNLM"/>
    </source>
</evidence>
<protein>
    <recommendedName>
        <fullName evidence="4">Type VI secretion-associated protein</fullName>
    </recommendedName>
</protein>
<accession>A0A158KDQ1</accession>
<dbReference type="Pfam" id="PF09867">
    <property type="entry name" value="TagF_N"/>
    <property type="match status" value="1"/>
</dbReference>
<dbReference type="RefSeq" id="WP_087659241.1">
    <property type="nucleotide sequence ID" value="NZ_FCOL02000048.1"/>
</dbReference>
<gene>
    <name evidence="2" type="ORF">AWB67_05401</name>
</gene>
<keyword evidence="3" id="KW-1185">Reference proteome</keyword>
<proteinExistence type="predicted"/>
<dbReference type="AlphaFoldDB" id="A0A158KDQ1"/>
<evidence type="ECO:0000256" key="1">
    <source>
        <dbReference type="SAM" id="MobiDB-lite"/>
    </source>
</evidence>
<reference evidence="2" key="1">
    <citation type="submission" date="2016-01" db="EMBL/GenBank/DDBJ databases">
        <authorList>
            <person name="Peeters C."/>
        </authorList>
    </citation>
    <scope>NUCLEOTIDE SEQUENCE [LARGE SCALE GENOMIC DNA]</scope>
    <source>
        <strain evidence="2">LMG 22937</strain>
    </source>
</reference>
<feature type="region of interest" description="Disordered" evidence="1">
    <location>
        <begin position="1"/>
        <end position="20"/>
    </location>
</feature>
<dbReference type="OrthoDB" id="9801841at2"/>
<dbReference type="NCBIfam" id="TIGR03373">
    <property type="entry name" value="VI_minor_4"/>
    <property type="match status" value="1"/>
</dbReference>
<evidence type="ECO:0000313" key="3">
    <source>
        <dbReference type="Proteomes" id="UP000054925"/>
    </source>
</evidence>
<dbReference type="EMBL" id="FCOL02000048">
    <property type="protein sequence ID" value="SAL79184.1"/>
    <property type="molecule type" value="Genomic_DNA"/>
</dbReference>
<dbReference type="Gene3D" id="3.40.1730.10">
    <property type="entry name" value="pa0076 domain"/>
    <property type="match status" value="1"/>
</dbReference>
<dbReference type="Proteomes" id="UP000054925">
    <property type="component" value="Unassembled WGS sequence"/>
</dbReference>